<feature type="signal peptide" evidence="2">
    <location>
        <begin position="1"/>
        <end position="29"/>
    </location>
</feature>
<feature type="chain" id="PRO_5018772534" description="Bulb-type lectin domain-containing protein" evidence="2">
    <location>
        <begin position="30"/>
        <end position="389"/>
    </location>
</feature>
<feature type="domain" description="Bulb-type lectin" evidence="3">
    <location>
        <begin position="46"/>
        <end position="158"/>
    </location>
</feature>
<organism evidence="4 5">
    <name type="scientific">Rathayibacter festucae DSM 15932</name>
    <dbReference type="NCBI Taxonomy" id="1328866"/>
    <lineage>
        <taxon>Bacteria</taxon>
        <taxon>Bacillati</taxon>
        <taxon>Actinomycetota</taxon>
        <taxon>Actinomycetes</taxon>
        <taxon>Micrococcales</taxon>
        <taxon>Microbacteriaceae</taxon>
        <taxon>Rathayibacter</taxon>
    </lineage>
</organism>
<accession>A0A3Q9UWM1</accession>
<dbReference type="InterPro" id="IPR001480">
    <property type="entry name" value="Bulb-type_lectin_dom"/>
</dbReference>
<reference evidence="4 5" key="1">
    <citation type="submission" date="2018-03" db="EMBL/GenBank/DDBJ databases">
        <title>Bacteriophage NCPPB3778 and a type I-E CRISPR drive the evolution of the US Biological Select Agent, Rathayibacter toxicus.</title>
        <authorList>
            <person name="Davis E.W.II."/>
            <person name="Tabima J.F."/>
            <person name="Weisberg A.J."/>
            <person name="Dantas Lopes L."/>
            <person name="Wiseman M.S."/>
            <person name="Wiseman M.S."/>
            <person name="Pupko T."/>
            <person name="Belcher M.S."/>
            <person name="Sechler A.J."/>
            <person name="Tancos M.A."/>
            <person name="Schroeder B.K."/>
            <person name="Murray T.D."/>
            <person name="Luster D.G."/>
            <person name="Schneider W.L."/>
            <person name="Rogers E."/>
            <person name="Andreote F.D."/>
            <person name="Grunwald N.J."/>
            <person name="Putnam M.L."/>
            <person name="Chang J.H."/>
        </authorList>
    </citation>
    <scope>NUCLEOTIDE SEQUENCE [LARGE SCALE GENOMIC DNA]</scope>
    <source>
        <strain evidence="4 5">DSM 15932</strain>
    </source>
</reference>
<dbReference type="RefSeq" id="WP_127886994.1">
    <property type="nucleotide sequence ID" value="NZ_CP028137.1"/>
</dbReference>
<evidence type="ECO:0000256" key="2">
    <source>
        <dbReference type="SAM" id="SignalP"/>
    </source>
</evidence>
<dbReference type="SUPFAM" id="SSF51110">
    <property type="entry name" value="alpha-D-mannose-specific plant lectins"/>
    <property type="match status" value="4"/>
</dbReference>
<sequence length="389" mass="39659">MILSTRGRLAAVVLATTLTCGAVAGPALAAPPALHAETAAAAVATGDRLAVGATLKAGEELRSNLGSQGVFRFVMQTDGNAVVYDPNGGAFWVSGTSGAGNSLTLQRDGNIVIYSAQGAALWASGSNGRGEPAFLAIQSDGNLVSYSATAAPLWASRGETTLVEGRQLDRGQALASADGRYRAVYQNDGNLVVIGQSGVRWSAGTSGGTRLALEAGDLVSYQGGAAVWFTGTSGFNGAQLVLQNDGNLVLYSSSFRALWSSDGGSPAYRDSLVPGAQLSVGQFLRSRGGDVRTVLQSDGNVVVYYGSPSGDVALWSTGTSGAGNRFVMQNDGNAVVYSASGRALWSSGTGSNPGSVLTMQNDGNLVVRSADGRALWDWQPNGYAGISGA</sequence>
<feature type="domain" description="Bulb-type lectin" evidence="3">
    <location>
        <begin position="159"/>
        <end position="263"/>
    </location>
</feature>
<evidence type="ECO:0000256" key="1">
    <source>
        <dbReference type="ARBA" id="ARBA00022729"/>
    </source>
</evidence>
<dbReference type="PANTHER" id="PTHR47976">
    <property type="entry name" value="G-TYPE LECTIN S-RECEPTOR-LIKE SERINE/THREONINE-PROTEIN KINASE SD2-5"/>
    <property type="match status" value="1"/>
</dbReference>
<gene>
    <name evidence="4" type="ORF">C1I64_09250</name>
</gene>
<dbReference type="SMART" id="SM00108">
    <property type="entry name" value="B_lectin"/>
    <property type="match status" value="3"/>
</dbReference>
<dbReference type="PANTHER" id="PTHR47976:SF115">
    <property type="entry name" value="RECEPTOR-LIKE SERINE_THREONINE-PROTEIN KINASE"/>
    <property type="match status" value="1"/>
</dbReference>
<dbReference type="KEGG" id="rfs:C1I64_09250"/>
<dbReference type="Gene3D" id="2.90.10.10">
    <property type="entry name" value="Bulb-type lectin domain"/>
    <property type="match status" value="6"/>
</dbReference>
<keyword evidence="1 2" id="KW-0732">Signal</keyword>
<dbReference type="Proteomes" id="UP000285317">
    <property type="component" value="Chromosome"/>
</dbReference>
<protein>
    <recommendedName>
        <fullName evidence="3">Bulb-type lectin domain-containing protein</fullName>
    </recommendedName>
</protein>
<dbReference type="AlphaFoldDB" id="A0A3Q9UWM1"/>
<dbReference type="InterPro" id="IPR051343">
    <property type="entry name" value="G-type_lectin_kinases/EP1-like"/>
</dbReference>
<feature type="domain" description="Bulb-type lectin" evidence="3">
    <location>
        <begin position="269"/>
        <end position="380"/>
    </location>
</feature>
<dbReference type="EMBL" id="CP028137">
    <property type="protein sequence ID" value="AZZ52219.1"/>
    <property type="molecule type" value="Genomic_DNA"/>
</dbReference>
<dbReference type="PROSITE" id="PS50927">
    <property type="entry name" value="BULB_LECTIN"/>
    <property type="match status" value="3"/>
</dbReference>
<evidence type="ECO:0000313" key="5">
    <source>
        <dbReference type="Proteomes" id="UP000285317"/>
    </source>
</evidence>
<evidence type="ECO:0000259" key="3">
    <source>
        <dbReference type="PROSITE" id="PS50927"/>
    </source>
</evidence>
<proteinExistence type="predicted"/>
<evidence type="ECO:0000313" key="4">
    <source>
        <dbReference type="EMBL" id="AZZ52219.1"/>
    </source>
</evidence>
<dbReference type="InterPro" id="IPR036426">
    <property type="entry name" value="Bulb-type_lectin_dom_sf"/>
</dbReference>
<name>A0A3Q9UWM1_9MICO</name>